<protein>
    <recommendedName>
        <fullName evidence="3">TnsA endonuclease N-terminal domain-containing protein</fullName>
    </recommendedName>
</protein>
<comment type="caution">
    <text evidence="1">The sequence shown here is derived from an EMBL/GenBank/DDBJ whole genome shotgun (WGS) entry which is preliminary data.</text>
</comment>
<accession>A0ABR5YFV9</accession>
<evidence type="ECO:0000313" key="1">
    <source>
        <dbReference type="EMBL" id="KZE18567.1"/>
    </source>
</evidence>
<gene>
    <name evidence="1" type="ORF">AVT10_00485</name>
</gene>
<evidence type="ECO:0000313" key="2">
    <source>
        <dbReference type="Proteomes" id="UP000076609"/>
    </source>
</evidence>
<organism evidence="1 2">
    <name type="scientific">Sphingomonas hankookensis</name>
    <dbReference type="NCBI Taxonomy" id="563996"/>
    <lineage>
        <taxon>Bacteria</taxon>
        <taxon>Pseudomonadati</taxon>
        <taxon>Pseudomonadota</taxon>
        <taxon>Alphaproteobacteria</taxon>
        <taxon>Sphingomonadales</taxon>
        <taxon>Sphingomonadaceae</taxon>
        <taxon>Sphingomonas</taxon>
    </lineage>
</organism>
<dbReference type="RefSeq" id="WP_066686868.1">
    <property type="nucleotide sequence ID" value="NZ_CP117025.1"/>
</dbReference>
<dbReference type="EMBL" id="LQQO01000001">
    <property type="protein sequence ID" value="KZE18567.1"/>
    <property type="molecule type" value="Genomic_DNA"/>
</dbReference>
<name>A0ABR5YFV9_9SPHN</name>
<sequence>MRVPHRHVVADHLNGVKDPARWVLIGIEAADDLGMVRTGMTYDKDYGTSAGFFEKPQRLQFFEGPNEPAVADHLEMSPRYLDFQFQPLRLTFRRADGRVIHKYPDVGIEYDDHSVRFGEIKSDDAWFQAAGIRRPLERIDMAMSASGMDTLLRIKGTVFRRDEVQKAHGIAMEARLTTFDPSTDGGRARAAVMAAGGRARYADVVAALGGHRAHAVDKLYAMLMRRVVDFDLSSEPTADTLVTAPRPASAFALRELLARFQRKVA</sequence>
<proteinExistence type="predicted"/>
<reference evidence="2" key="1">
    <citation type="submission" date="2016-01" db="EMBL/GenBank/DDBJ databases">
        <title>Draft genome of Chromobacterium sp. F49.</title>
        <authorList>
            <person name="Hong K.W."/>
        </authorList>
    </citation>
    <scope>NUCLEOTIDE SEQUENCE [LARGE SCALE GENOMIC DNA]</scope>
    <source>
        <strain evidence="2">CN3</strain>
    </source>
</reference>
<evidence type="ECO:0008006" key="3">
    <source>
        <dbReference type="Google" id="ProtNLM"/>
    </source>
</evidence>
<dbReference type="Proteomes" id="UP000076609">
    <property type="component" value="Unassembled WGS sequence"/>
</dbReference>
<keyword evidence="2" id="KW-1185">Reference proteome</keyword>